<comment type="caution">
    <text evidence="1">The sequence shown here is derived from an EMBL/GenBank/DDBJ whole genome shotgun (WGS) entry which is preliminary data.</text>
</comment>
<evidence type="ECO:0000313" key="1">
    <source>
        <dbReference type="EMBL" id="CAG8765901.1"/>
    </source>
</evidence>
<gene>
    <name evidence="1" type="ORF">SPELUC_LOCUS15445</name>
</gene>
<protein>
    <submittedName>
        <fullName evidence="1">4405_t:CDS:1</fullName>
    </submittedName>
</protein>
<dbReference type="Proteomes" id="UP000789366">
    <property type="component" value="Unassembled WGS sequence"/>
</dbReference>
<feature type="non-terminal residue" evidence="1">
    <location>
        <position position="1"/>
    </location>
</feature>
<name>A0ACA9QVF3_9GLOM</name>
<evidence type="ECO:0000313" key="2">
    <source>
        <dbReference type="Proteomes" id="UP000789366"/>
    </source>
</evidence>
<accession>A0ACA9QVF3</accession>
<keyword evidence="2" id="KW-1185">Reference proteome</keyword>
<proteinExistence type="predicted"/>
<reference evidence="1" key="1">
    <citation type="submission" date="2021-06" db="EMBL/GenBank/DDBJ databases">
        <authorList>
            <person name="Kallberg Y."/>
            <person name="Tangrot J."/>
            <person name="Rosling A."/>
        </authorList>
    </citation>
    <scope>NUCLEOTIDE SEQUENCE</scope>
    <source>
        <strain evidence="1">28 12/20/2015</strain>
    </source>
</reference>
<organism evidence="1 2">
    <name type="scientific">Cetraspora pellucida</name>
    <dbReference type="NCBI Taxonomy" id="1433469"/>
    <lineage>
        <taxon>Eukaryota</taxon>
        <taxon>Fungi</taxon>
        <taxon>Fungi incertae sedis</taxon>
        <taxon>Mucoromycota</taxon>
        <taxon>Glomeromycotina</taxon>
        <taxon>Glomeromycetes</taxon>
        <taxon>Diversisporales</taxon>
        <taxon>Gigasporaceae</taxon>
        <taxon>Cetraspora</taxon>
    </lineage>
</organism>
<sequence>ISDIFSSINQDISDNNEIIASTATTSSNTNAPIILNKKKTRPKISDDRPYFKQKTVNDKEVICDFCKTLFSKTTATGFSCKHLNSQHSGWNTNKLESKQQLLTFTPETTISKQTLTLA</sequence>
<dbReference type="EMBL" id="CAJVPW010051120">
    <property type="protein sequence ID" value="CAG8765901.1"/>
    <property type="molecule type" value="Genomic_DNA"/>
</dbReference>